<evidence type="ECO:0008006" key="5">
    <source>
        <dbReference type="Google" id="ProtNLM"/>
    </source>
</evidence>
<dbReference type="InterPro" id="IPR029058">
    <property type="entry name" value="AB_hydrolase_fold"/>
</dbReference>
<proteinExistence type="predicted"/>
<dbReference type="Gene3D" id="3.40.50.1820">
    <property type="entry name" value="alpha/beta hydrolase"/>
    <property type="match status" value="1"/>
</dbReference>
<evidence type="ECO:0000313" key="4">
    <source>
        <dbReference type="Proteomes" id="UP001176521"/>
    </source>
</evidence>
<dbReference type="AlphaFoldDB" id="A0AAN6G4D7"/>
<dbReference type="Proteomes" id="UP001176521">
    <property type="component" value="Unassembled WGS sequence"/>
</dbReference>
<name>A0AAN6G4D7_9BASI</name>
<keyword evidence="4" id="KW-1185">Reference proteome</keyword>
<evidence type="ECO:0000256" key="1">
    <source>
        <dbReference type="SAM" id="MobiDB-lite"/>
    </source>
</evidence>
<sequence length="496" mass="50795">MRLSHFTAALACAALTGLAAVPTTLAWSPRPIFGTSESNLPPVMTDGVATWRTFASNDTRTMLFNISTHAPPKGMSTVDGKGMYGWNFYFRGAAFNASRPLLIAFGSSVTRCGDISDVVCVLNLGASEAFAERIALQGGWAKAILDPTQAGMGVLTIVTPRNYNTTTKSPIGTVYGRQAGNHVLRHYRPELVLDILNEVQSSFGFDTNKVVGAGTSMGARGMLRFITSYPSMRAASIVAGGLEGSGSRTMQALPFNSGNTGEGCWNLTIPNSQDAKCNLRTPATMPLAAQFATVKVQMYGSPGDAVANLSTVVKPTCNAINAAKTTGSCVLRLITRVSASNPAAPNHNQLSAFGADPADLNFLIAGYGGRKITVTTKTNITLTAPSISDVGYGSTSAASTSTAFLVPTTTDATAVAPTGTTSTTTDPIAPAPPTSPTDGSVPTATDPPAPVSSPTPTPTPDPTSDSPAPAPPASTDGTGSGTGSVDNGSNPPPAGN</sequence>
<evidence type="ECO:0000313" key="3">
    <source>
        <dbReference type="EMBL" id="KAK0519718.1"/>
    </source>
</evidence>
<keyword evidence="2" id="KW-0732">Signal</keyword>
<feature type="compositionally biased region" description="Pro residues" evidence="1">
    <location>
        <begin position="445"/>
        <end position="461"/>
    </location>
</feature>
<reference evidence="3" key="1">
    <citation type="journal article" date="2023" name="PhytoFront">
        <title>Draft Genome Resources of Seven Strains of Tilletia horrida, Causal Agent of Kernel Smut of Rice.</title>
        <authorList>
            <person name="Khanal S."/>
            <person name="Antony Babu S."/>
            <person name="Zhou X.G."/>
        </authorList>
    </citation>
    <scope>NUCLEOTIDE SEQUENCE</scope>
    <source>
        <strain evidence="3">TX3</strain>
    </source>
</reference>
<dbReference type="EMBL" id="JAPDMQ010000923">
    <property type="protein sequence ID" value="KAK0519718.1"/>
    <property type="molecule type" value="Genomic_DNA"/>
</dbReference>
<evidence type="ECO:0000256" key="2">
    <source>
        <dbReference type="SAM" id="SignalP"/>
    </source>
</evidence>
<gene>
    <name evidence="3" type="ORF">OC842_007349</name>
</gene>
<feature type="region of interest" description="Disordered" evidence="1">
    <location>
        <begin position="414"/>
        <end position="496"/>
    </location>
</feature>
<feature type="chain" id="PRO_5042878238" description="Feruloyl esterase" evidence="2">
    <location>
        <begin position="27"/>
        <end position="496"/>
    </location>
</feature>
<accession>A0AAN6G4D7</accession>
<protein>
    <recommendedName>
        <fullName evidence="5">Feruloyl esterase</fullName>
    </recommendedName>
</protein>
<feature type="compositionally biased region" description="Low complexity" evidence="1">
    <location>
        <begin position="414"/>
        <end position="428"/>
    </location>
</feature>
<organism evidence="3 4">
    <name type="scientific">Tilletia horrida</name>
    <dbReference type="NCBI Taxonomy" id="155126"/>
    <lineage>
        <taxon>Eukaryota</taxon>
        <taxon>Fungi</taxon>
        <taxon>Dikarya</taxon>
        <taxon>Basidiomycota</taxon>
        <taxon>Ustilaginomycotina</taxon>
        <taxon>Exobasidiomycetes</taxon>
        <taxon>Tilletiales</taxon>
        <taxon>Tilletiaceae</taxon>
        <taxon>Tilletia</taxon>
    </lineage>
</organism>
<comment type="caution">
    <text evidence="3">The sequence shown here is derived from an EMBL/GenBank/DDBJ whole genome shotgun (WGS) entry which is preliminary data.</text>
</comment>
<dbReference type="SUPFAM" id="SSF53474">
    <property type="entry name" value="alpha/beta-Hydrolases"/>
    <property type="match status" value="1"/>
</dbReference>
<feature type="signal peptide" evidence="2">
    <location>
        <begin position="1"/>
        <end position="26"/>
    </location>
</feature>
<feature type="compositionally biased region" description="Low complexity" evidence="1">
    <location>
        <begin position="462"/>
        <end position="489"/>
    </location>
</feature>